<evidence type="ECO:0000256" key="4">
    <source>
        <dbReference type="ARBA" id="ARBA00024207"/>
    </source>
</evidence>
<dbReference type="RefSeq" id="WP_267612996.1">
    <property type="nucleotide sequence ID" value="NZ_JAOVZQ010000001.1"/>
</dbReference>
<proteinExistence type="inferred from homology"/>
<dbReference type="InterPro" id="IPR008201">
    <property type="entry name" value="HepT-like"/>
</dbReference>
<organism evidence="5 6">
    <name type="scientific">Hoeflea ulvae</name>
    <dbReference type="NCBI Taxonomy" id="2983764"/>
    <lineage>
        <taxon>Bacteria</taxon>
        <taxon>Pseudomonadati</taxon>
        <taxon>Pseudomonadota</taxon>
        <taxon>Alphaproteobacteria</taxon>
        <taxon>Hyphomicrobiales</taxon>
        <taxon>Rhizobiaceae</taxon>
        <taxon>Hoeflea</taxon>
    </lineage>
</organism>
<accession>A0ABT3YH16</accession>
<sequence>MISGADRKLNALLASLEMWCGKAEAIASGSGFDEFERDEIRHLAVSKAVEQVGELAGRLLSKWPDFVRDNPEMRLADAYAMRNRLVHGYDQVDLGILYKTACTAIPELRRSVIAVLGDP</sequence>
<keyword evidence="3" id="KW-0378">Hydrolase</keyword>
<keyword evidence="6" id="KW-1185">Reference proteome</keyword>
<comment type="similarity">
    <text evidence="4">Belongs to the HepT RNase toxin family.</text>
</comment>
<comment type="caution">
    <text evidence="5">The sequence shown here is derived from an EMBL/GenBank/DDBJ whole genome shotgun (WGS) entry which is preliminary data.</text>
</comment>
<evidence type="ECO:0000256" key="3">
    <source>
        <dbReference type="ARBA" id="ARBA00022801"/>
    </source>
</evidence>
<keyword evidence="2" id="KW-0540">Nuclease</keyword>
<evidence type="ECO:0000256" key="2">
    <source>
        <dbReference type="ARBA" id="ARBA00022722"/>
    </source>
</evidence>
<keyword evidence="1" id="KW-1277">Toxin-antitoxin system</keyword>
<evidence type="ECO:0000313" key="5">
    <source>
        <dbReference type="EMBL" id="MCY0095097.1"/>
    </source>
</evidence>
<dbReference type="Pfam" id="PF01934">
    <property type="entry name" value="HepT-like"/>
    <property type="match status" value="1"/>
</dbReference>
<reference evidence="5" key="1">
    <citation type="submission" date="2022-10" db="EMBL/GenBank/DDBJ databases">
        <title>Hoeflea sp. J2-29, isolated from marine algae.</title>
        <authorList>
            <person name="Kristyanto S."/>
            <person name="Kim J.M."/>
            <person name="Jeon C.O."/>
        </authorList>
    </citation>
    <scope>NUCLEOTIDE SEQUENCE</scope>
    <source>
        <strain evidence="5">J2-29</strain>
    </source>
</reference>
<dbReference type="Gene3D" id="1.20.120.580">
    <property type="entry name" value="bsu32300-like"/>
    <property type="match status" value="1"/>
</dbReference>
<evidence type="ECO:0000313" key="6">
    <source>
        <dbReference type="Proteomes" id="UP001081283"/>
    </source>
</evidence>
<evidence type="ECO:0000256" key="1">
    <source>
        <dbReference type="ARBA" id="ARBA00022649"/>
    </source>
</evidence>
<name>A0ABT3YH16_9HYPH</name>
<gene>
    <name evidence="5" type="ORF">OEG82_13835</name>
</gene>
<dbReference type="InterPro" id="IPR037038">
    <property type="entry name" value="HepT-like_sf"/>
</dbReference>
<dbReference type="EMBL" id="JAOVZQ010000001">
    <property type="protein sequence ID" value="MCY0095097.1"/>
    <property type="molecule type" value="Genomic_DNA"/>
</dbReference>
<dbReference type="Proteomes" id="UP001081283">
    <property type="component" value="Unassembled WGS sequence"/>
</dbReference>
<protein>
    <submittedName>
        <fullName evidence="5">DUF86 domain-containing protein</fullName>
    </submittedName>
</protein>